<evidence type="ECO:0000313" key="3">
    <source>
        <dbReference type="Proteomes" id="UP000652761"/>
    </source>
</evidence>
<keyword evidence="1" id="KW-0732">Signal</keyword>
<accession>A0A843TPQ9</accession>
<proteinExistence type="predicted"/>
<name>A0A843TPQ9_COLES</name>
<feature type="signal peptide" evidence="1">
    <location>
        <begin position="1"/>
        <end position="22"/>
    </location>
</feature>
<feature type="non-terminal residue" evidence="2">
    <location>
        <position position="1"/>
    </location>
</feature>
<dbReference type="AlphaFoldDB" id="A0A843TPQ9"/>
<dbReference type="Proteomes" id="UP000652761">
    <property type="component" value="Unassembled WGS sequence"/>
</dbReference>
<evidence type="ECO:0000313" key="2">
    <source>
        <dbReference type="EMBL" id="MQL71423.1"/>
    </source>
</evidence>
<organism evidence="2 3">
    <name type="scientific">Colocasia esculenta</name>
    <name type="common">Wild taro</name>
    <name type="synonym">Arum esculentum</name>
    <dbReference type="NCBI Taxonomy" id="4460"/>
    <lineage>
        <taxon>Eukaryota</taxon>
        <taxon>Viridiplantae</taxon>
        <taxon>Streptophyta</taxon>
        <taxon>Embryophyta</taxon>
        <taxon>Tracheophyta</taxon>
        <taxon>Spermatophyta</taxon>
        <taxon>Magnoliopsida</taxon>
        <taxon>Liliopsida</taxon>
        <taxon>Araceae</taxon>
        <taxon>Aroideae</taxon>
        <taxon>Colocasieae</taxon>
        <taxon>Colocasia</taxon>
    </lineage>
</organism>
<dbReference type="EMBL" id="NMUH01000098">
    <property type="protein sequence ID" value="MQL71423.1"/>
    <property type="molecule type" value="Genomic_DNA"/>
</dbReference>
<feature type="chain" id="PRO_5032723766" evidence="1">
    <location>
        <begin position="23"/>
        <end position="180"/>
    </location>
</feature>
<gene>
    <name evidence="2" type="ORF">Taro_003766</name>
</gene>
<comment type="caution">
    <text evidence="2">The sequence shown here is derived from an EMBL/GenBank/DDBJ whole genome shotgun (WGS) entry which is preliminary data.</text>
</comment>
<keyword evidence="3" id="KW-1185">Reference proteome</keyword>
<protein>
    <submittedName>
        <fullName evidence="2">Uncharacterized protein</fullName>
    </submittedName>
</protein>
<evidence type="ECO:0000256" key="1">
    <source>
        <dbReference type="SAM" id="SignalP"/>
    </source>
</evidence>
<reference evidence="2" key="1">
    <citation type="submission" date="2017-07" db="EMBL/GenBank/DDBJ databases">
        <title>Taro Niue Genome Assembly and Annotation.</title>
        <authorList>
            <person name="Atibalentja N."/>
            <person name="Keating K."/>
            <person name="Fields C.J."/>
        </authorList>
    </citation>
    <scope>NUCLEOTIDE SEQUENCE</scope>
    <source>
        <strain evidence="2">Niue_2</strain>
        <tissue evidence="2">Leaf</tissue>
    </source>
</reference>
<sequence>RVLNATAVGVAFWLPLLGSTSACAPRVAHGVEFADVGNGKLSQALLDPGEELLRFHWAFWRFGEVFDALSTRGRCEEWGKRRSMRGLCVLHEDPEMVPGLGFSPEKATDPAVVTSALPSLVVRRLFRNASSVGIPRFCVSQARECARGLSRYSGTVEVLSSSWTPSLSGRVVVRLRKRRQ</sequence>